<dbReference type="AlphaFoldDB" id="A0A212AWM0"/>
<dbReference type="GO" id="GO:0003677">
    <property type="term" value="F:DNA binding"/>
    <property type="evidence" value="ECO:0007669"/>
    <property type="project" value="UniProtKB-KW"/>
</dbReference>
<evidence type="ECO:0000256" key="1">
    <source>
        <dbReference type="ARBA" id="ARBA00002190"/>
    </source>
</evidence>
<keyword evidence="5" id="KW-0233">DNA recombination</keyword>
<dbReference type="InterPro" id="IPR001207">
    <property type="entry name" value="Transposase_mutator"/>
</dbReference>
<gene>
    <name evidence="8" type="ORF">CDV52_01500</name>
    <name evidence="7" type="ORF">CDV53_19370</name>
</gene>
<feature type="region of interest" description="Disordered" evidence="6">
    <location>
        <begin position="47"/>
        <end position="77"/>
    </location>
</feature>
<keyword evidence="4" id="KW-0238">DNA-binding</keyword>
<dbReference type="Pfam" id="PF00872">
    <property type="entry name" value="Transposase_mut"/>
    <property type="match status" value="1"/>
</dbReference>
<organism evidence="8 9">
    <name type="scientific">Haematobacter missouriensis</name>
    <dbReference type="NCBI Taxonomy" id="366616"/>
    <lineage>
        <taxon>Bacteria</taxon>
        <taxon>Pseudomonadati</taxon>
        <taxon>Pseudomonadota</taxon>
        <taxon>Alphaproteobacteria</taxon>
        <taxon>Rhodobacterales</taxon>
        <taxon>Paracoccaceae</taxon>
        <taxon>Haematobacter</taxon>
    </lineage>
</organism>
<evidence type="ECO:0000313" key="10">
    <source>
        <dbReference type="Proteomes" id="UP000214673"/>
    </source>
</evidence>
<dbReference type="GO" id="GO:0004803">
    <property type="term" value="F:transposase activity"/>
    <property type="evidence" value="ECO:0007669"/>
    <property type="project" value="InterPro"/>
</dbReference>
<evidence type="ECO:0000256" key="2">
    <source>
        <dbReference type="ARBA" id="ARBA00010961"/>
    </source>
</evidence>
<accession>A0A212AWM0</accession>
<evidence type="ECO:0000256" key="5">
    <source>
        <dbReference type="ARBA" id="ARBA00023172"/>
    </source>
</evidence>
<dbReference type="EMBL" id="NIPX01000002">
    <property type="protein sequence ID" value="OWJ85868.1"/>
    <property type="molecule type" value="Genomic_DNA"/>
</dbReference>
<keyword evidence="10" id="KW-1185">Reference proteome</keyword>
<sequence length="159" mass="17171">MNADWCLLKSGPIWAEHSPCGGDRALGPCSLRARRSLGCSKPLGSAVAAGLPPPRSGRLSISQSDPAGETLAKGGGTLLPALTQAGRSHERQRARRAGLHAFPRQTHTKLLSTNQLERLNKEMKHRADVVGIFSDEASIMRLIGAVLFEQNIEWQTVSR</sequence>
<dbReference type="GO" id="GO:0006313">
    <property type="term" value="P:DNA transposition"/>
    <property type="evidence" value="ECO:0007669"/>
    <property type="project" value="InterPro"/>
</dbReference>
<evidence type="ECO:0008006" key="11">
    <source>
        <dbReference type="Google" id="ProtNLM"/>
    </source>
</evidence>
<name>A0A212AWM0_9RHOB</name>
<evidence type="ECO:0000313" key="9">
    <source>
        <dbReference type="Proteomes" id="UP000196640"/>
    </source>
</evidence>
<comment type="function">
    <text evidence="1">Required for the transposition of the insertion element.</text>
</comment>
<dbReference type="EMBL" id="NIPV01000116">
    <property type="protein sequence ID" value="OWJ71356.1"/>
    <property type="molecule type" value="Genomic_DNA"/>
</dbReference>
<evidence type="ECO:0000256" key="4">
    <source>
        <dbReference type="ARBA" id="ARBA00023125"/>
    </source>
</evidence>
<comment type="similarity">
    <text evidence="2">Belongs to the transposase mutator family.</text>
</comment>
<dbReference type="Proteomes" id="UP000196640">
    <property type="component" value="Unassembled WGS sequence"/>
</dbReference>
<evidence type="ECO:0000256" key="3">
    <source>
        <dbReference type="ARBA" id="ARBA00022578"/>
    </source>
</evidence>
<evidence type="ECO:0000313" key="7">
    <source>
        <dbReference type="EMBL" id="OWJ71356.1"/>
    </source>
</evidence>
<evidence type="ECO:0000313" key="8">
    <source>
        <dbReference type="EMBL" id="OWJ85868.1"/>
    </source>
</evidence>
<dbReference type="Proteomes" id="UP000214673">
    <property type="component" value="Unassembled WGS sequence"/>
</dbReference>
<keyword evidence="3" id="KW-0815">Transposition</keyword>
<reference evidence="9 10" key="1">
    <citation type="submission" date="2016-11" db="EMBL/GenBank/DDBJ databases">
        <title>Comparison of Traditional DNA-DNA Hybridization with In Silico Genomic Analysis.</title>
        <authorList>
            <person name="Nicholson A.C."/>
            <person name="Sammons S."/>
            <person name="Humrighouse B.W."/>
            <person name="Graziano J."/>
            <person name="Lasker B."/>
            <person name="Whitney A.M."/>
            <person name="Mcquiston J.R."/>
        </authorList>
    </citation>
    <scope>NUCLEOTIDE SEQUENCE [LARGE SCALE GENOMIC DNA]</scope>
    <source>
        <strain evidence="7 10">H1892</strain>
        <strain evidence="8 9">H2381</strain>
    </source>
</reference>
<evidence type="ECO:0000256" key="6">
    <source>
        <dbReference type="SAM" id="MobiDB-lite"/>
    </source>
</evidence>
<protein>
    <recommendedName>
        <fullName evidence="11">Mutator family transposase</fullName>
    </recommendedName>
</protein>
<comment type="caution">
    <text evidence="8">The sequence shown here is derived from an EMBL/GenBank/DDBJ whole genome shotgun (WGS) entry which is preliminary data.</text>
</comment>
<proteinExistence type="inferred from homology"/>